<accession>A0A2S1R192</accession>
<feature type="transmembrane region" description="Helical" evidence="1">
    <location>
        <begin position="189"/>
        <end position="207"/>
    </location>
</feature>
<evidence type="ECO:0000313" key="3">
    <source>
        <dbReference type="Proteomes" id="UP000244929"/>
    </source>
</evidence>
<evidence type="ECO:0000313" key="2">
    <source>
        <dbReference type="EMBL" id="AWH86382.1"/>
    </source>
</evidence>
<keyword evidence="1" id="KW-1133">Transmembrane helix</keyword>
<proteinExistence type="predicted"/>
<name>A0A2S1R192_9FLAO</name>
<gene>
    <name evidence="2" type="ORF">HYN59_15255</name>
</gene>
<dbReference type="Pfam" id="PF20334">
    <property type="entry name" value="DUF6629"/>
    <property type="match status" value="1"/>
</dbReference>
<feature type="transmembrane region" description="Helical" evidence="1">
    <location>
        <begin position="32"/>
        <end position="55"/>
    </location>
</feature>
<keyword evidence="3" id="KW-1185">Reference proteome</keyword>
<feature type="transmembrane region" description="Helical" evidence="1">
    <location>
        <begin position="99"/>
        <end position="121"/>
    </location>
</feature>
<dbReference type="KEGG" id="falb:HYN59_15255"/>
<dbReference type="InterPro" id="IPR046737">
    <property type="entry name" value="DUF6629"/>
</dbReference>
<dbReference type="Proteomes" id="UP000244929">
    <property type="component" value="Chromosome"/>
</dbReference>
<evidence type="ECO:0000256" key="1">
    <source>
        <dbReference type="SAM" id="Phobius"/>
    </source>
</evidence>
<keyword evidence="1" id="KW-0472">Membrane</keyword>
<sequence>MCISSSASFTLAVLLAALGAASIGKARQRIELLFACIPLIFAIQQFAEGLIWVSMGNLSLYRLRTDLAYFYLFVAESVWPVLIPLALLLPERDRVRRNILRMLLIIGIFTSLYLAFYLFTYSVGVTVADCHIRYMQHQHSPYHIMASLPYLFAILAPFWVSGIRGMYRLAVALTLSYLAAKVLYDRDFVSAWCFFAAVISGFIYWIFASGNGAAQGLQQLNNHDKYENR</sequence>
<dbReference type="AlphaFoldDB" id="A0A2S1R192"/>
<feature type="transmembrane region" description="Helical" evidence="1">
    <location>
        <begin position="67"/>
        <end position="87"/>
    </location>
</feature>
<keyword evidence="1" id="KW-0812">Transmembrane</keyword>
<dbReference type="EMBL" id="CP029186">
    <property type="protein sequence ID" value="AWH86382.1"/>
    <property type="molecule type" value="Genomic_DNA"/>
</dbReference>
<organism evidence="2 3">
    <name type="scientific">Flavobacterium album</name>
    <dbReference type="NCBI Taxonomy" id="2175091"/>
    <lineage>
        <taxon>Bacteria</taxon>
        <taxon>Pseudomonadati</taxon>
        <taxon>Bacteroidota</taxon>
        <taxon>Flavobacteriia</taxon>
        <taxon>Flavobacteriales</taxon>
        <taxon>Flavobacteriaceae</taxon>
        <taxon>Flavobacterium</taxon>
    </lineage>
</organism>
<reference evidence="2 3" key="1">
    <citation type="submission" date="2018-04" db="EMBL/GenBank/DDBJ databases">
        <title>Genome sequencing of Flavobacterium sp. HYN0059.</title>
        <authorList>
            <person name="Yi H."/>
            <person name="Baek C."/>
        </authorList>
    </citation>
    <scope>NUCLEOTIDE SEQUENCE [LARGE SCALE GENOMIC DNA]</scope>
    <source>
        <strain evidence="2 3">HYN0059</strain>
    </source>
</reference>
<dbReference type="OrthoDB" id="8441457at2"/>
<dbReference type="RefSeq" id="WP_108779105.1">
    <property type="nucleotide sequence ID" value="NZ_CP029186.1"/>
</dbReference>
<protein>
    <submittedName>
        <fullName evidence="2">Uncharacterized protein</fullName>
    </submittedName>
</protein>
<feature type="transmembrane region" description="Helical" evidence="1">
    <location>
        <begin position="142"/>
        <end position="160"/>
    </location>
</feature>